<evidence type="ECO:0000313" key="1">
    <source>
        <dbReference type="EMBL" id="CAG8482759.1"/>
    </source>
</evidence>
<sequence>MTSKILFLFLALLIYFSKNCFSADGGLCVGNLTVRDEPRQDPLDGLTSIGFNNPYKDRDGYLMDPGLCIYHCADYEFTYAALQKGNECRCGGSTALITYAKLNDTLSKTTCNLTCVGNQSYICGGDSGYTIYQAVIPIDKQPQISATEKVSIIRNLKNDKRYDGCIRDSPYCNKRVLNGSKKESSSLTIDDCIAFCKDNNYKYAGLEIGSQCFCDNSYDSFNMLNPEECSSSCIGNKDELCGGPLALSIYTVPPDDNRLKIGLGVGIPLFVLVFSGIGIGLCLYCRNLRKQKEKDMNIANVKG</sequence>
<protein>
    <submittedName>
        <fullName evidence="1">11614_t:CDS:1</fullName>
    </submittedName>
</protein>
<dbReference type="EMBL" id="CAJVPU010001515">
    <property type="protein sequence ID" value="CAG8482759.1"/>
    <property type="molecule type" value="Genomic_DNA"/>
</dbReference>
<gene>
    <name evidence="1" type="ORF">DHETER_LOCUS2198</name>
</gene>
<accession>A0ACA9KMR0</accession>
<reference evidence="1" key="1">
    <citation type="submission" date="2021-06" db="EMBL/GenBank/DDBJ databases">
        <authorList>
            <person name="Kallberg Y."/>
            <person name="Tangrot J."/>
            <person name="Rosling A."/>
        </authorList>
    </citation>
    <scope>NUCLEOTIDE SEQUENCE</scope>
    <source>
        <strain evidence="1">IL203A</strain>
    </source>
</reference>
<organism evidence="1 2">
    <name type="scientific">Dentiscutata heterogama</name>
    <dbReference type="NCBI Taxonomy" id="1316150"/>
    <lineage>
        <taxon>Eukaryota</taxon>
        <taxon>Fungi</taxon>
        <taxon>Fungi incertae sedis</taxon>
        <taxon>Mucoromycota</taxon>
        <taxon>Glomeromycotina</taxon>
        <taxon>Glomeromycetes</taxon>
        <taxon>Diversisporales</taxon>
        <taxon>Gigasporaceae</taxon>
        <taxon>Dentiscutata</taxon>
    </lineage>
</organism>
<comment type="caution">
    <text evidence="1">The sequence shown here is derived from an EMBL/GenBank/DDBJ whole genome shotgun (WGS) entry which is preliminary data.</text>
</comment>
<proteinExistence type="predicted"/>
<keyword evidence="2" id="KW-1185">Reference proteome</keyword>
<name>A0ACA9KMR0_9GLOM</name>
<evidence type="ECO:0000313" key="2">
    <source>
        <dbReference type="Proteomes" id="UP000789702"/>
    </source>
</evidence>
<dbReference type="Proteomes" id="UP000789702">
    <property type="component" value="Unassembled WGS sequence"/>
</dbReference>